<gene>
    <name evidence="3" type="ORF">E1288_23115</name>
</gene>
<dbReference type="PRINTS" id="PR00080">
    <property type="entry name" value="SDRFAMILY"/>
</dbReference>
<name>A0A4R4YTY1_9PSEU</name>
<dbReference type="RefSeq" id="WP_132488364.1">
    <property type="nucleotide sequence ID" value="NZ_SMKW01000031.1"/>
</dbReference>
<dbReference type="Proteomes" id="UP000294947">
    <property type="component" value="Unassembled WGS sequence"/>
</dbReference>
<dbReference type="PROSITE" id="PS00061">
    <property type="entry name" value="ADH_SHORT"/>
    <property type="match status" value="1"/>
</dbReference>
<dbReference type="Gene3D" id="3.40.50.720">
    <property type="entry name" value="NAD(P)-binding Rossmann-like Domain"/>
    <property type="match status" value="1"/>
</dbReference>
<dbReference type="OrthoDB" id="7064009at2"/>
<keyword evidence="4" id="KW-1185">Reference proteome</keyword>
<dbReference type="InterPro" id="IPR020904">
    <property type="entry name" value="Sc_DH/Rdtase_CS"/>
</dbReference>
<dbReference type="PANTHER" id="PTHR43477">
    <property type="entry name" value="DIHYDROANTICAPSIN 7-DEHYDROGENASE"/>
    <property type="match status" value="1"/>
</dbReference>
<comment type="similarity">
    <text evidence="1">Belongs to the short-chain dehydrogenases/reductases (SDR) family.</text>
</comment>
<dbReference type="PANTHER" id="PTHR43477:SF1">
    <property type="entry name" value="DIHYDROANTICAPSIN 7-DEHYDROGENASE"/>
    <property type="match status" value="1"/>
</dbReference>
<dbReference type="EMBL" id="SMKW01000031">
    <property type="protein sequence ID" value="TDD48180.1"/>
    <property type="molecule type" value="Genomic_DNA"/>
</dbReference>
<sequence>MTAFAPVEGRFAGRVVVLTGAASGIGRATALRLAAESATVHGLDINAAGLQETADLAAGLPGTVRTRVTDVTDRTDCFTAVADAVASSGRLDVLGNVAGIARYEHATQVSEADYRTMMAVNLDGPFFMCQAAIPHLVRNDGNIVNLASTGGLIGQAYTAVYTMSKGALVQLTRSLAVEFVKQSLRVNAIAPGAVETPLVTGFTMPAGVDLSLTVNTRTPRPMATVDDVAALFCFVASPEARNINGAVLSTDSGVTAA</sequence>
<evidence type="ECO:0000313" key="4">
    <source>
        <dbReference type="Proteomes" id="UP000294947"/>
    </source>
</evidence>
<dbReference type="SUPFAM" id="SSF51735">
    <property type="entry name" value="NAD(P)-binding Rossmann-fold domains"/>
    <property type="match status" value="1"/>
</dbReference>
<dbReference type="Pfam" id="PF13561">
    <property type="entry name" value="adh_short_C2"/>
    <property type="match status" value="1"/>
</dbReference>
<protein>
    <submittedName>
        <fullName evidence="3">SDR family oxidoreductase</fullName>
    </submittedName>
</protein>
<dbReference type="CDD" id="cd05233">
    <property type="entry name" value="SDR_c"/>
    <property type="match status" value="1"/>
</dbReference>
<accession>A0A4R4YTY1</accession>
<dbReference type="InterPro" id="IPR051122">
    <property type="entry name" value="SDR_DHRS6-like"/>
</dbReference>
<dbReference type="GO" id="GO:0016491">
    <property type="term" value="F:oxidoreductase activity"/>
    <property type="evidence" value="ECO:0007669"/>
    <property type="project" value="UniProtKB-KW"/>
</dbReference>
<organism evidence="3 4">
    <name type="scientific">Saccharopolyspora elongata</name>
    <dbReference type="NCBI Taxonomy" id="2530387"/>
    <lineage>
        <taxon>Bacteria</taxon>
        <taxon>Bacillati</taxon>
        <taxon>Actinomycetota</taxon>
        <taxon>Actinomycetes</taxon>
        <taxon>Pseudonocardiales</taxon>
        <taxon>Pseudonocardiaceae</taxon>
        <taxon>Saccharopolyspora</taxon>
    </lineage>
</organism>
<proteinExistence type="inferred from homology"/>
<dbReference type="FunFam" id="3.40.50.720:FF:000084">
    <property type="entry name" value="Short-chain dehydrogenase reductase"/>
    <property type="match status" value="1"/>
</dbReference>
<dbReference type="AlphaFoldDB" id="A0A4R4YTY1"/>
<dbReference type="InterPro" id="IPR036291">
    <property type="entry name" value="NAD(P)-bd_dom_sf"/>
</dbReference>
<comment type="caution">
    <text evidence="3">The sequence shown here is derived from an EMBL/GenBank/DDBJ whole genome shotgun (WGS) entry which is preliminary data.</text>
</comment>
<reference evidence="3 4" key="1">
    <citation type="submission" date="2019-03" db="EMBL/GenBank/DDBJ databases">
        <title>Draft genome sequences of novel Actinobacteria.</title>
        <authorList>
            <person name="Sahin N."/>
            <person name="Ay H."/>
            <person name="Saygin H."/>
        </authorList>
    </citation>
    <scope>NUCLEOTIDE SEQUENCE [LARGE SCALE GENOMIC DNA]</scope>
    <source>
        <strain evidence="3 4">7K502</strain>
    </source>
</reference>
<keyword evidence="2" id="KW-0560">Oxidoreductase</keyword>
<evidence type="ECO:0000256" key="1">
    <source>
        <dbReference type="ARBA" id="ARBA00006484"/>
    </source>
</evidence>
<evidence type="ECO:0000313" key="3">
    <source>
        <dbReference type="EMBL" id="TDD48180.1"/>
    </source>
</evidence>
<dbReference type="PRINTS" id="PR00081">
    <property type="entry name" value="GDHRDH"/>
</dbReference>
<evidence type="ECO:0000256" key="2">
    <source>
        <dbReference type="ARBA" id="ARBA00023002"/>
    </source>
</evidence>
<dbReference type="InterPro" id="IPR002347">
    <property type="entry name" value="SDR_fam"/>
</dbReference>